<evidence type="ECO:0000256" key="8">
    <source>
        <dbReference type="SAM" id="Phobius"/>
    </source>
</evidence>
<keyword evidence="6 8" id="KW-1133">Transmembrane helix</keyword>
<feature type="transmembrane region" description="Helical" evidence="8">
    <location>
        <begin position="274"/>
        <end position="293"/>
    </location>
</feature>
<keyword evidence="4" id="KW-1003">Cell membrane</keyword>
<dbReference type="PANTHER" id="PTHR21716">
    <property type="entry name" value="TRANSMEMBRANE PROTEIN"/>
    <property type="match status" value="1"/>
</dbReference>
<protein>
    <submittedName>
        <fullName evidence="9">AI-2E family transporter</fullName>
    </submittedName>
</protein>
<reference evidence="9" key="1">
    <citation type="submission" date="2022-11" db="EMBL/GenBank/DDBJ databases">
        <title>Salinimicrobium profundisediminis sp. nov., isolated from deep-sea sediment of the Mariana Trench.</title>
        <authorList>
            <person name="Fu H."/>
        </authorList>
    </citation>
    <scope>NUCLEOTIDE SEQUENCE</scope>
    <source>
        <strain evidence="9">MT39</strain>
    </source>
</reference>
<dbReference type="Proteomes" id="UP001148482">
    <property type="component" value="Unassembled WGS sequence"/>
</dbReference>
<feature type="transmembrane region" description="Helical" evidence="8">
    <location>
        <begin position="36"/>
        <end position="54"/>
    </location>
</feature>
<comment type="subcellular location">
    <subcellularLocation>
        <location evidence="1">Cell membrane</location>
        <topology evidence="1">Multi-pass membrane protein</topology>
    </subcellularLocation>
</comment>
<dbReference type="RefSeq" id="WP_266068323.1">
    <property type="nucleotide sequence ID" value="NZ_JAPJDA010000003.1"/>
</dbReference>
<dbReference type="GO" id="GO:0005886">
    <property type="term" value="C:plasma membrane"/>
    <property type="evidence" value="ECO:0007669"/>
    <property type="project" value="UniProtKB-SubCell"/>
</dbReference>
<evidence type="ECO:0000313" key="9">
    <source>
        <dbReference type="EMBL" id="MCX2837123.1"/>
    </source>
</evidence>
<comment type="caution">
    <text evidence="9">The sequence shown here is derived from an EMBL/GenBank/DDBJ whole genome shotgun (WGS) entry which is preliminary data.</text>
</comment>
<evidence type="ECO:0000256" key="7">
    <source>
        <dbReference type="ARBA" id="ARBA00023136"/>
    </source>
</evidence>
<feature type="transmembrane region" description="Helical" evidence="8">
    <location>
        <begin position="12"/>
        <end position="30"/>
    </location>
</feature>
<keyword evidence="5 8" id="KW-0812">Transmembrane</keyword>
<dbReference type="EMBL" id="JAPJDA010000003">
    <property type="protein sequence ID" value="MCX2837123.1"/>
    <property type="molecule type" value="Genomic_DNA"/>
</dbReference>
<keyword evidence="10" id="KW-1185">Reference proteome</keyword>
<dbReference type="PANTHER" id="PTHR21716:SF53">
    <property type="entry name" value="PERMEASE PERM-RELATED"/>
    <property type="match status" value="1"/>
</dbReference>
<feature type="transmembrane region" description="Helical" evidence="8">
    <location>
        <begin position="236"/>
        <end position="267"/>
    </location>
</feature>
<keyword evidence="7 8" id="KW-0472">Membrane</keyword>
<feature type="transmembrane region" description="Helical" evidence="8">
    <location>
        <begin position="210"/>
        <end position="230"/>
    </location>
</feature>
<dbReference type="InterPro" id="IPR002549">
    <property type="entry name" value="AI-2E-like"/>
</dbReference>
<feature type="transmembrane region" description="Helical" evidence="8">
    <location>
        <begin position="305"/>
        <end position="338"/>
    </location>
</feature>
<organism evidence="9 10">
    <name type="scientific">Salinimicrobium profundisediminis</name>
    <dbReference type="NCBI Taxonomy" id="2994553"/>
    <lineage>
        <taxon>Bacteria</taxon>
        <taxon>Pseudomonadati</taxon>
        <taxon>Bacteroidota</taxon>
        <taxon>Flavobacteriia</taxon>
        <taxon>Flavobacteriales</taxon>
        <taxon>Flavobacteriaceae</taxon>
        <taxon>Salinimicrobium</taxon>
    </lineage>
</organism>
<evidence type="ECO:0000256" key="3">
    <source>
        <dbReference type="ARBA" id="ARBA00022448"/>
    </source>
</evidence>
<gene>
    <name evidence="9" type="ORF">OQ279_03080</name>
</gene>
<proteinExistence type="inferred from homology"/>
<accession>A0A9X3CV76</accession>
<evidence type="ECO:0000256" key="5">
    <source>
        <dbReference type="ARBA" id="ARBA00022692"/>
    </source>
</evidence>
<evidence type="ECO:0000256" key="4">
    <source>
        <dbReference type="ARBA" id="ARBA00022475"/>
    </source>
</evidence>
<evidence type="ECO:0000256" key="2">
    <source>
        <dbReference type="ARBA" id="ARBA00009773"/>
    </source>
</evidence>
<name>A0A9X3CV76_9FLAO</name>
<dbReference type="Pfam" id="PF01594">
    <property type="entry name" value="AI-2E_transport"/>
    <property type="match status" value="1"/>
</dbReference>
<feature type="transmembrane region" description="Helical" evidence="8">
    <location>
        <begin position="66"/>
        <end position="88"/>
    </location>
</feature>
<evidence type="ECO:0000256" key="6">
    <source>
        <dbReference type="ARBA" id="ARBA00022989"/>
    </source>
</evidence>
<comment type="similarity">
    <text evidence="2">Belongs to the autoinducer-2 exporter (AI-2E) (TC 2.A.86) family.</text>
</comment>
<keyword evidence="3" id="KW-0813">Transport</keyword>
<evidence type="ECO:0000313" key="10">
    <source>
        <dbReference type="Proteomes" id="UP001148482"/>
    </source>
</evidence>
<sequence>MEQLRNSKGKQILLYGTLTILALYFLFQGLADASGFLIPLTTAVILSLLMIPLCRKMEKSFMNRMSSSLVSTFIIFLASVGFFAIISMQVKTVVDDWPKIKETMAPKIEQVKAFLLEHTPLEQQDIESSEKGSPVPYMSETSNAGKKAASFLNNTISFFGDYLITFIYIFFLLNYRHRFKRFLLLLFPDSRRHEVKDIIENSAKVTRKYLVGKLILIGFLAVLYAVGLGISGVNNFILISILAAVLSLLPYIGNIVGFGLALIFGYLVSGETGVLIGIMITFAVAQFVESYILEPYVVGDQVDLHPFFVILAVIIGSMVWGIPGMVLSIPILAIINVVFSSISPLKPFGFLLSKDDDKD</sequence>
<evidence type="ECO:0000256" key="1">
    <source>
        <dbReference type="ARBA" id="ARBA00004651"/>
    </source>
</evidence>
<feature type="transmembrane region" description="Helical" evidence="8">
    <location>
        <begin position="156"/>
        <end position="175"/>
    </location>
</feature>
<dbReference type="AlphaFoldDB" id="A0A9X3CV76"/>